<dbReference type="EMBL" id="CP133721">
    <property type="protein sequence ID" value="WMW77415.1"/>
    <property type="molecule type" value="Genomic_DNA"/>
</dbReference>
<sequence length="207" mass="23727">MKEKAIRFISEVIKPWETLNQQLAAPFSMNPAINDFITTANALTVSIKHLPEAIAKIKPEILAKELQSYKIISDLADSLKHGELRKPERECKLSVSSMFERNEKAEVRFLRNRISIQHNTYGKIDFMECAMESAIFIAEKLDIKTDWNPKIFNNSGEFSNEIKVHATKKHQVAWTEMAFETVQLNGDGKYENVDLNGQVMFTLTSEF</sequence>
<reference evidence="1" key="1">
    <citation type="submission" date="2023-09" db="EMBL/GenBank/DDBJ databases">
        <title>Flavobacterium sp. 20NA77.7 isolated from freshwater.</title>
        <authorList>
            <person name="Le V."/>
            <person name="Ko S.-R."/>
            <person name="Ahn C.-Y."/>
            <person name="Oh H.-M."/>
        </authorList>
    </citation>
    <scope>NUCLEOTIDE SEQUENCE</scope>
    <source>
        <strain evidence="1">20NA77.7</strain>
    </source>
</reference>
<evidence type="ECO:0000313" key="2">
    <source>
        <dbReference type="Proteomes" id="UP001180481"/>
    </source>
</evidence>
<protein>
    <submittedName>
        <fullName evidence="1">Uncharacterized protein</fullName>
    </submittedName>
</protein>
<proteinExistence type="predicted"/>
<dbReference type="Proteomes" id="UP001180481">
    <property type="component" value="Chromosome"/>
</dbReference>
<name>A0ABY9R9Y2_9FLAO</name>
<dbReference type="RefSeq" id="WP_309531789.1">
    <property type="nucleotide sequence ID" value="NZ_CP133721.1"/>
</dbReference>
<accession>A0ABY9R9Y2</accession>
<evidence type="ECO:0000313" key="1">
    <source>
        <dbReference type="EMBL" id="WMW77415.1"/>
    </source>
</evidence>
<keyword evidence="2" id="KW-1185">Reference proteome</keyword>
<organism evidence="1 2">
    <name type="scientific">Flavobacterium nakdongensis</name>
    <dbReference type="NCBI Taxonomy" id="3073563"/>
    <lineage>
        <taxon>Bacteria</taxon>
        <taxon>Pseudomonadati</taxon>
        <taxon>Bacteroidota</taxon>
        <taxon>Flavobacteriia</taxon>
        <taxon>Flavobacteriales</taxon>
        <taxon>Flavobacteriaceae</taxon>
        <taxon>Flavobacterium</taxon>
    </lineage>
</organism>
<gene>
    <name evidence="1" type="ORF">RF683_07925</name>
</gene>